<evidence type="ECO:0000313" key="8">
    <source>
        <dbReference type="Proteomes" id="UP000298061"/>
    </source>
</evidence>
<dbReference type="GO" id="GO:0016020">
    <property type="term" value="C:membrane"/>
    <property type="evidence" value="ECO:0007669"/>
    <property type="project" value="UniProtKB-SubCell"/>
</dbReference>
<dbReference type="InterPro" id="IPR000612">
    <property type="entry name" value="PMP3"/>
</dbReference>
<keyword evidence="5 6" id="KW-0472">Membrane</keyword>
<feature type="transmembrane region" description="Helical" evidence="6">
    <location>
        <begin position="35"/>
        <end position="57"/>
    </location>
</feature>
<dbReference type="AlphaFoldDB" id="A0A4Y9ZTT5"/>
<name>A0A4Y9ZTT5_9AGAM</name>
<comment type="caution">
    <text evidence="7">The sequence shown here is derived from an EMBL/GenBank/DDBJ whole genome shotgun (WGS) entry which is preliminary data.</text>
</comment>
<keyword evidence="3 6" id="KW-0812">Transmembrane</keyword>
<proteinExistence type="inferred from homology"/>
<feature type="transmembrane region" description="Helical" evidence="6">
    <location>
        <begin position="12"/>
        <end position="28"/>
    </location>
</feature>
<evidence type="ECO:0000256" key="4">
    <source>
        <dbReference type="ARBA" id="ARBA00022989"/>
    </source>
</evidence>
<comment type="subcellular location">
    <subcellularLocation>
        <location evidence="1">Membrane</location>
    </subcellularLocation>
</comment>
<dbReference type="PANTHER" id="PTHR21659:SF112">
    <property type="entry name" value="PROTEIN SNA2-RELATED"/>
    <property type="match status" value="1"/>
</dbReference>
<organism evidence="7 8">
    <name type="scientific">Hericium alpestre</name>
    <dbReference type="NCBI Taxonomy" id="135208"/>
    <lineage>
        <taxon>Eukaryota</taxon>
        <taxon>Fungi</taxon>
        <taxon>Dikarya</taxon>
        <taxon>Basidiomycota</taxon>
        <taxon>Agaricomycotina</taxon>
        <taxon>Agaricomycetes</taxon>
        <taxon>Russulales</taxon>
        <taxon>Hericiaceae</taxon>
        <taxon>Hericium</taxon>
    </lineage>
</organism>
<dbReference type="PANTHER" id="PTHR21659">
    <property type="entry name" value="HYDROPHOBIC PROTEIN RCI2 LOW TEMPERATURE AND SALT RESPONSIVE PROTEIN LTI6 -RELATED"/>
    <property type="match status" value="1"/>
</dbReference>
<evidence type="ECO:0000313" key="7">
    <source>
        <dbReference type="EMBL" id="TFY77620.1"/>
    </source>
</evidence>
<dbReference type="Proteomes" id="UP000298061">
    <property type="component" value="Unassembled WGS sequence"/>
</dbReference>
<evidence type="ECO:0000256" key="6">
    <source>
        <dbReference type="SAM" id="Phobius"/>
    </source>
</evidence>
<keyword evidence="8" id="KW-1185">Reference proteome</keyword>
<protein>
    <submittedName>
        <fullName evidence="7">Uncharacterized protein</fullName>
    </submittedName>
</protein>
<evidence type="ECO:0000256" key="1">
    <source>
        <dbReference type="ARBA" id="ARBA00004370"/>
    </source>
</evidence>
<accession>A0A4Y9ZTT5</accession>
<dbReference type="Pfam" id="PF01679">
    <property type="entry name" value="Pmp3"/>
    <property type="match status" value="1"/>
</dbReference>
<evidence type="ECO:0000256" key="2">
    <source>
        <dbReference type="ARBA" id="ARBA00009530"/>
    </source>
</evidence>
<reference evidence="7 8" key="1">
    <citation type="submission" date="2019-02" db="EMBL/GenBank/DDBJ databases">
        <title>Genome sequencing of the rare red list fungi Hericium alpestre (H. flagellum).</title>
        <authorList>
            <person name="Buettner E."/>
            <person name="Kellner H."/>
        </authorList>
    </citation>
    <scope>NUCLEOTIDE SEQUENCE [LARGE SCALE GENOMIC DNA]</scope>
    <source>
        <strain evidence="7 8">DSM 108284</strain>
    </source>
</reference>
<keyword evidence="4 6" id="KW-1133">Transmembrane helix</keyword>
<sequence>MATTVSPTSDVLLYFIAIFIPPIPVFMKRQCGADLLINILLWILGWIPGVIHAWYIISKSEGAI</sequence>
<dbReference type="STRING" id="135208.A0A4Y9ZTT5"/>
<evidence type="ECO:0000256" key="5">
    <source>
        <dbReference type="ARBA" id="ARBA00023136"/>
    </source>
</evidence>
<comment type="similarity">
    <text evidence="2">Belongs to the UPF0057 (PMP3) family.</text>
</comment>
<gene>
    <name evidence="7" type="ORF">EWM64_g6390</name>
</gene>
<dbReference type="EMBL" id="SFCI01000864">
    <property type="protein sequence ID" value="TFY77620.1"/>
    <property type="molecule type" value="Genomic_DNA"/>
</dbReference>
<evidence type="ECO:0000256" key="3">
    <source>
        <dbReference type="ARBA" id="ARBA00022692"/>
    </source>
</evidence>